<dbReference type="InterPro" id="IPR036514">
    <property type="entry name" value="SGNH_hydro_sf"/>
</dbReference>
<accession>A0A069D858</accession>
<keyword evidence="2 5" id="KW-0378">Hydrolase</keyword>
<comment type="caution">
    <text evidence="8">The sequence shown here is derived from an EMBL/GenBank/DDBJ whole genome shotgun (WGS) entry which is preliminary data.</text>
</comment>
<keyword evidence="3 5" id="KW-0063">Aspartyl esterase</keyword>
<feature type="active site" evidence="4">
    <location>
        <position position="399"/>
    </location>
</feature>
<gene>
    <name evidence="8" type="ORF">JCM15093_1577</name>
</gene>
<dbReference type="InterPro" id="IPR011050">
    <property type="entry name" value="Pectin_lyase_fold/virulence"/>
</dbReference>
<dbReference type="GO" id="GO:0045490">
    <property type="term" value="P:pectin catabolic process"/>
    <property type="evidence" value="ECO:0007669"/>
    <property type="project" value="UniProtKB-UniRule"/>
</dbReference>
<sequence>MIGDSTMANKKLDGGNPERGWGHVLAGFFSEDIVVDNHAQNGRSSKSFINEGRWEKVISQVKKGDYVFIQFGHNDEKKDSTRYTVPGGSFDDNLRRFVNETRAKGGIPVLFNSIVRRNFISPDDKDMKVDARKVPGAATKPVEGNVLYDTHGAYLESPRRVAKELGVAFVDMNKITHDLVQGMGPVESKKLFMWVQPQTVPAIPQGREDNTHLNVYGARVVAKLAVQAIAKEVPALAGYVRYYDYVVAKDGSGDFFTVQEAIDAVPDFRKGVRTTILIRKGVYKEKLVVPESKINVSLIGQEGAVISNDDYADKLNRLGEKMGTSGSSTCYIYGPDFYAENITFENTAGPVGQAVACFVNGDRAYFKHCRFLGFQDTLYTYGKHSRQYYEDCYIEGTVDFIFGWSTVVFNRCTIHSKRDGYVTAPSTDQGKKYGYVFYDCKLTADEGVKNVYLSRPWRPYAQAVYIRCELGSHILPVGWNNWGKKENEKTAFYAEYQSKGPGANPQARAGFSHQLKTTKGYEISTVLAGDDGWNPVKNGNAVFEIKR</sequence>
<evidence type="ECO:0000313" key="8">
    <source>
        <dbReference type="EMBL" id="GAK36414.1"/>
    </source>
</evidence>
<reference evidence="8 9" key="1">
    <citation type="journal article" date="2015" name="Microbes Environ.">
        <title>Distribution and evolution of nitrogen fixation genes in the phylum bacteroidetes.</title>
        <authorList>
            <person name="Inoue J."/>
            <person name="Oshima K."/>
            <person name="Suda W."/>
            <person name="Sakamoto M."/>
            <person name="Iino T."/>
            <person name="Noda S."/>
            <person name="Hongoh Y."/>
            <person name="Hattori M."/>
            <person name="Ohkuma M."/>
        </authorList>
    </citation>
    <scope>NUCLEOTIDE SEQUENCE [LARGE SCALE GENOMIC DNA]</scope>
    <source>
        <strain evidence="8 9">JCM 15093</strain>
    </source>
</reference>
<dbReference type="InterPro" id="IPR033131">
    <property type="entry name" value="Pectinesterase_Asp_AS"/>
</dbReference>
<dbReference type="Pfam" id="PF01095">
    <property type="entry name" value="Pectinesterase"/>
    <property type="match status" value="1"/>
</dbReference>
<comment type="similarity">
    <text evidence="1">Belongs to the pectinesterase family.</text>
</comment>
<dbReference type="GO" id="GO:0042545">
    <property type="term" value="P:cell wall modification"/>
    <property type="evidence" value="ECO:0007669"/>
    <property type="project" value="UniProtKB-UniRule"/>
</dbReference>
<dbReference type="PANTHER" id="PTHR31321">
    <property type="entry name" value="ACYL-COA THIOESTER HYDROLASE YBHC-RELATED"/>
    <property type="match status" value="1"/>
</dbReference>
<feature type="domain" description="Pectinesterase catalytic" evidence="6">
    <location>
        <begin position="245"/>
        <end position="512"/>
    </location>
</feature>
<protein>
    <recommendedName>
        <fullName evidence="5">Pectinesterase</fullName>
        <ecNumber evidence="5">3.1.1.11</ecNumber>
    </recommendedName>
</protein>
<organism evidence="8 9">
    <name type="scientific">Bacteroides graminisolvens DSM 19988 = JCM 15093</name>
    <dbReference type="NCBI Taxonomy" id="1121097"/>
    <lineage>
        <taxon>Bacteria</taxon>
        <taxon>Pseudomonadati</taxon>
        <taxon>Bacteroidota</taxon>
        <taxon>Bacteroidia</taxon>
        <taxon>Bacteroidales</taxon>
        <taxon>Bacteroidaceae</taxon>
        <taxon>Bacteroides</taxon>
    </lineage>
</organism>
<dbReference type="Gene3D" id="3.40.50.1110">
    <property type="entry name" value="SGNH hydrolase"/>
    <property type="match status" value="1"/>
</dbReference>
<comment type="pathway">
    <text evidence="5">Glycan metabolism; pectin degradation; 2-dehydro-3-deoxy-D-gluconate from pectin: step 1/5.</text>
</comment>
<evidence type="ECO:0000256" key="5">
    <source>
        <dbReference type="RuleBase" id="RU000589"/>
    </source>
</evidence>
<dbReference type="Gene3D" id="2.160.20.10">
    <property type="entry name" value="Single-stranded right-handed beta-helix, Pectin lyase-like"/>
    <property type="match status" value="1"/>
</dbReference>
<dbReference type="SUPFAM" id="SSF51126">
    <property type="entry name" value="Pectin lyase-like"/>
    <property type="match status" value="1"/>
</dbReference>
<keyword evidence="9" id="KW-1185">Reference proteome</keyword>
<dbReference type="EMBL" id="BAJS01000006">
    <property type="protein sequence ID" value="GAK36414.1"/>
    <property type="molecule type" value="Genomic_DNA"/>
</dbReference>
<name>A0A069D858_9BACE</name>
<dbReference type="Proteomes" id="UP000027601">
    <property type="component" value="Unassembled WGS sequence"/>
</dbReference>
<dbReference type="SUPFAM" id="SSF52266">
    <property type="entry name" value="SGNH hydrolase"/>
    <property type="match status" value="1"/>
</dbReference>
<dbReference type="FunFam" id="2.160.20.10:FF:000052">
    <property type="entry name" value="Pectinesterase"/>
    <property type="match status" value="1"/>
</dbReference>
<dbReference type="UniPathway" id="UPA00545">
    <property type="reaction ID" value="UER00823"/>
</dbReference>
<dbReference type="InterPro" id="IPR012334">
    <property type="entry name" value="Pectin_lyas_fold"/>
</dbReference>
<dbReference type="GO" id="GO:0009279">
    <property type="term" value="C:cell outer membrane"/>
    <property type="evidence" value="ECO:0007669"/>
    <property type="project" value="TreeGrafter"/>
</dbReference>
<dbReference type="CDD" id="cd01821">
    <property type="entry name" value="Rhamnogalacturan_acetylesterase_like"/>
    <property type="match status" value="1"/>
</dbReference>
<dbReference type="eggNOG" id="COG2755">
    <property type="taxonomic scope" value="Bacteria"/>
</dbReference>
<dbReference type="InterPro" id="IPR013830">
    <property type="entry name" value="SGNH_hydro"/>
</dbReference>
<dbReference type="STRING" id="1121097.GCA_000428125_00697"/>
<feature type="domain" description="SGNH hydrolase-type esterase" evidence="7">
    <location>
        <begin position="2"/>
        <end position="192"/>
    </location>
</feature>
<dbReference type="GO" id="GO:0030599">
    <property type="term" value="F:pectinesterase activity"/>
    <property type="evidence" value="ECO:0007669"/>
    <property type="project" value="UniProtKB-UniRule"/>
</dbReference>
<dbReference type="InterPro" id="IPR037459">
    <property type="entry name" value="RhgT-like"/>
</dbReference>
<comment type="catalytic activity">
    <reaction evidence="5">
        <text>[(1-&gt;4)-alpha-D-galacturonosyl methyl ester](n) + n H2O = [(1-&gt;4)-alpha-D-galacturonosyl](n) + n methanol + n H(+)</text>
        <dbReference type="Rhea" id="RHEA:22380"/>
        <dbReference type="Rhea" id="RHEA-COMP:14570"/>
        <dbReference type="Rhea" id="RHEA-COMP:14573"/>
        <dbReference type="ChEBI" id="CHEBI:15377"/>
        <dbReference type="ChEBI" id="CHEBI:15378"/>
        <dbReference type="ChEBI" id="CHEBI:17790"/>
        <dbReference type="ChEBI" id="CHEBI:140522"/>
        <dbReference type="ChEBI" id="CHEBI:140523"/>
        <dbReference type="EC" id="3.1.1.11"/>
    </reaction>
</comment>
<dbReference type="PROSITE" id="PS00503">
    <property type="entry name" value="PECTINESTERASE_2"/>
    <property type="match status" value="1"/>
</dbReference>
<evidence type="ECO:0000256" key="4">
    <source>
        <dbReference type="PROSITE-ProRule" id="PRU10040"/>
    </source>
</evidence>
<dbReference type="Pfam" id="PF13472">
    <property type="entry name" value="Lipase_GDSL_2"/>
    <property type="match status" value="1"/>
</dbReference>
<evidence type="ECO:0000256" key="1">
    <source>
        <dbReference type="ARBA" id="ARBA00008891"/>
    </source>
</evidence>
<dbReference type="EC" id="3.1.1.11" evidence="5"/>
<dbReference type="InterPro" id="IPR000070">
    <property type="entry name" value="Pectinesterase_cat"/>
</dbReference>
<dbReference type="PANTHER" id="PTHR31321:SF57">
    <property type="entry name" value="PECTINESTERASE 53-RELATED"/>
    <property type="match status" value="1"/>
</dbReference>
<evidence type="ECO:0000259" key="6">
    <source>
        <dbReference type="Pfam" id="PF01095"/>
    </source>
</evidence>
<dbReference type="AlphaFoldDB" id="A0A069D858"/>
<evidence type="ECO:0000256" key="3">
    <source>
        <dbReference type="ARBA" id="ARBA00023085"/>
    </source>
</evidence>
<evidence type="ECO:0000259" key="7">
    <source>
        <dbReference type="Pfam" id="PF13472"/>
    </source>
</evidence>
<dbReference type="eggNOG" id="COG4677">
    <property type="taxonomic scope" value="Bacteria"/>
</dbReference>
<evidence type="ECO:0000313" key="9">
    <source>
        <dbReference type="Proteomes" id="UP000027601"/>
    </source>
</evidence>
<evidence type="ECO:0000256" key="2">
    <source>
        <dbReference type="ARBA" id="ARBA00022801"/>
    </source>
</evidence>
<proteinExistence type="inferred from homology"/>